<dbReference type="EMBL" id="GBXM01060359">
    <property type="protein sequence ID" value="JAH48218.1"/>
    <property type="molecule type" value="Transcribed_RNA"/>
</dbReference>
<reference evidence="1" key="1">
    <citation type="submission" date="2014-11" db="EMBL/GenBank/DDBJ databases">
        <authorList>
            <person name="Amaro Gonzalez C."/>
        </authorList>
    </citation>
    <scope>NUCLEOTIDE SEQUENCE</scope>
</reference>
<dbReference type="AlphaFoldDB" id="A0A0E9T697"/>
<accession>A0A0E9T697</accession>
<evidence type="ECO:0000313" key="1">
    <source>
        <dbReference type="EMBL" id="JAH48218.1"/>
    </source>
</evidence>
<proteinExistence type="predicted"/>
<name>A0A0E9T697_ANGAN</name>
<reference evidence="1" key="2">
    <citation type="journal article" date="2015" name="Fish Shellfish Immunol.">
        <title>Early steps in the European eel (Anguilla anguilla)-Vibrio vulnificus interaction in the gills: Role of the RtxA13 toxin.</title>
        <authorList>
            <person name="Callol A."/>
            <person name="Pajuelo D."/>
            <person name="Ebbesson L."/>
            <person name="Teles M."/>
            <person name="MacKenzie S."/>
            <person name="Amaro C."/>
        </authorList>
    </citation>
    <scope>NUCLEOTIDE SEQUENCE</scope>
</reference>
<protein>
    <submittedName>
        <fullName evidence="1">Uncharacterized protein</fullName>
    </submittedName>
</protein>
<organism evidence="1">
    <name type="scientific">Anguilla anguilla</name>
    <name type="common">European freshwater eel</name>
    <name type="synonym">Muraena anguilla</name>
    <dbReference type="NCBI Taxonomy" id="7936"/>
    <lineage>
        <taxon>Eukaryota</taxon>
        <taxon>Metazoa</taxon>
        <taxon>Chordata</taxon>
        <taxon>Craniata</taxon>
        <taxon>Vertebrata</taxon>
        <taxon>Euteleostomi</taxon>
        <taxon>Actinopterygii</taxon>
        <taxon>Neopterygii</taxon>
        <taxon>Teleostei</taxon>
        <taxon>Anguilliformes</taxon>
        <taxon>Anguillidae</taxon>
        <taxon>Anguilla</taxon>
    </lineage>
</organism>
<sequence>MKRVLTNINACYVTELVTMLPMYKKILVIFLI</sequence>